<dbReference type="GO" id="GO:0005869">
    <property type="term" value="C:dynactin complex"/>
    <property type="evidence" value="ECO:0007669"/>
    <property type="project" value="InterPro"/>
</dbReference>
<evidence type="ECO:0008006" key="7">
    <source>
        <dbReference type="Google" id="ProtNLM"/>
    </source>
</evidence>
<sequence>MAFNKKYSGLPDLDLAPDIYETPELTDSSTLPTTTVRSSSPIQDDSENPHIDRQRLQPDEARSHFMPSRVDARDVNFSDSIASRKKSYRTLTRTTRRRREDGTEILGDISDEEDETLERRLARLRREAEELKAEIDAQKAQKDAEQAEASDEEGGVDELTDGVLELSRALDNLHTVTSGGGGAQPASAEEMLSQKLSTGLSYSSPGNKQQSSLALRASQPSNIPAGILSNAASFETRLTALEAALGIPNTPLPISPDDPSDHGIQPLLPTLTHLSSQLTTLSTTLSGPTAPTGPSSSSAQSSTAITTPHIEALATRIRKLTADADALSAARRRATEAVRAAIAARLAATTSPDAAVEHADTLSASSAQELDSAANEQAARIQALYTTLPTITSLHPLLPSVLERLRSLRAIHAGAAHASEDLAALEQRQAEMKKEIEQWREGLKVVEEKVRESEGAMKGNMEVMGPWVRDLEARMGRLEA</sequence>
<dbReference type="GO" id="GO:0007017">
    <property type="term" value="P:microtubule-based process"/>
    <property type="evidence" value="ECO:0007669"/>
    <property type="project" value="InterPro"/>
</dbReference>
<name>A0A2B7Z2K0_POLH7</name>
<evidence type="ECO:0000256" key="2">
    <source>
        <dbReference type="ARBA" id="ARBA00022490"/>
    </source>
</evidence>
<evidence type="ECO:0000313" key="5">
    <source>
        <dbReference type="EMBL" id="PGH27348.1"/>
    </source>
</evidence>
<dbReference type="AlphaFoldDB" id="A0A2B7Z2K0"/>
<evidence type="ECO:0000256" key="3">
    <source>
        <dbReference type="SAM" id="Coils"/>
    </source>
</evidence>
<feature type="coiled-coil region" evidence="3">
    <location>
        <begin position="310"/>
        <end position="337"/>
    </location>
</feature>
<evidence type="ECO:0000256" key="1">
    <source>
        <dbReference type="ARBA" id="ARBA00004496"/>
    </source>
</evidence>
<evidence type="ECO:0000256" key="4">
    <source>
        <dbReference type="SAM" id="MobiDB-lite"/>
    </source>
</evidence>
<feature type="region of interest" description="Disordered" evidence="4">
    <location>
        <begin position="279"/>
        <end position="305"/>
    </location>
</feature>
<feature type="region of interest" description="Disordered" evidence="4">
    <location>
        <begin position="134"/>
        <end position="157"/>
    </location>
</feature>
<dbReference type="OrthoDB" id="4977at2759"/>
<dbReference type="InterPro" id="IPR028133">
    <property type="entry name" value="Dynamitin"/>
</dbReference>
<feature type="compositionally biased region" description="Acidic residues" evidence="4">
    <location>
        <begin position="146"/>
        <end position="157"/>
    </location>
</feature>
<dbReference type="PANTHER" id="PTHR15346">
    <property type="entry name" value="DYNACTIN SUBUNIT"/>
    <property type="match status" value="1"/>
</dbReference>
<gene>
    <name evidence="5" type="ORF">AJ80_01060</name>
</gene>
<organism evidence="5 6">
    <name type="scientific">Polytolypa hystricis (strain UAMH7299)</name>
    <dbReference type="NCBI Taxonomy" id="1447883"/>
    <lineage>
        <taxon>Eukaryota</taxon>
        <taxon>Fungi</taxon>
        <taxon>Dikarya</taxon>
        <taxon>Ascomycota</taxon>
        <taxon>Pezizomycotina</taxon>
        <taxon>Eurotiomycetes</taxon>
        <taxon>Eurotiomycetidae</taxon>
        <taxon>Onygenales</taxon>
        <taxon>Onygenales incertae sedis</taxon>
        <taxon>Polytolypa</taxon>
    </lineage>
</organism>
<proteinExistence type="predicted"/>
<feature type="compositionally biased region" description="Polar residues" evidence="4">
    <location>
        <begin position="194"/>
        <end position="217"/>
    </location>
</feature>
<feature type="compositionally biased region" description="Basic and acidic residues" evidence="4">
    <location>
        <begin position="134"/>
        <end position="145"/>
    </location>
</feature>
<feature type="coiled-coil region" evidence="3">
    <location>
        <begin position="415"/>
        <end position="449"/>
    </location>
</feature>
<feature type="region of interest" description="Disordered" evidence="4">
    <location>
        <begin position="175"/>
        <end position="217"/>
    </location>
</feature>
<dbReference type="Proteomes" id="UP000224634">
    <property type="component" value="Unassembled WGS sequence"/>
</dbReference>
<comment type="subcellular location">
    <subcellularLocation>
        <location evidence="1">Cytoplasm</location>
    </subcellularLocation>
</comment>
<feature type="compositionally biased region" description="Polar residues" evidence="4">
    <location>
        <begin position="25"/>
        <end position="43"/>
    </location>
</feature>
<dbReference type="EMBL" id="PDNA01000008">
    <property type="protein sequence ID" value="PGH27348.1"/>
    <property type="molecule type" value="Genomic_DNA"/>
</dbReference>
<keyword evidence="3" id="KW-0175">Coiled coil</keyword>
<dbReference type="Pfam" id="PF04912">
    <property type="entry name" value="Dynamitin"/>
    <property type="match status" value="2"/>
</dbReference>
<evidence type="ECO:0000313" key="6">
    <source>
        <dbReference type="Proteomes" id="UP000224634"/>
    </source>
</evidence>
<dbReference type="STRING" id="1447883.A0A2B7Z2K0"/>
<dbReference type="GO" id="GO:0005737">
    <property type="term" value="C:cytoplasm"/>
    <property type="evidence" value="ECO:0007669"/>
    <property type="project" value="UniProtKB-SubCell"/>
</dbReference>
<protein>
    <recommendedName>
        <fullName evidence="7">Dynactin 2</fullName>
    </recommendedName>
</protein>
<keyword evidence="2" id="KW-0963">Cytoplasm</keyword>
<reference evidence="5 6" key="1">
    <citation type="submission" date="2017-10" db="EMBL/GenBank/DDBJ databases">
        <title>Comparative genomics in systemic dimorphic fungi from Ajellomycetaceae.</title>
        <authorList>
            <person name="Munoz J.F."/>
            <person name="Mcewen J.G."/>
            <person name="Clay O.K."/>
            <person name="Cuomo C.A."/>
        </authorList>
    </citation>
    <scope>NUCLEOTIDE SEQUENCE [LARGE SCALE GENOMIC DNA]</scope>
    <source>
        <strain evidence="5 6">UAMH7299</strain>
    </source>
</reference>
<accession>A0A2B7Z2K0</accession>
<comment type="caution">
    <text evidence="5">The sequence shown here is derived from an EMBL/GenBank/DDBJ whole genome shotgun (WGS) entry which is preliminary data.</text>
</comment>
<feature type="compositionally biased region" description="Basic and acidic residues" evidence="4">
    <location>
        <begin position="47"/>
        <end position="63"/>
    </location>
</feature>
<keyword evidence="6" id="KW-1185">Reference proteome</keyword>
<feature type="region of interest" description="Disordered" evidence="4">
    <location>
        <begin position="1"/>
        <end position="69"/>
    </location>
</feature>